<sequence length="402" mass="46208">MWNAVLGAVLTASLWWLVSSSDAYLHNFKKGHGKGHLPWPLDVFSNTRHHNVCESEECKETAHTLLTSMDMTVDPCEDFYTFTCGGWVKSHPVPPTAPHRNQFDLVTEQLDYQLRGTLLSVQRAVYLGATSLNYVAGETEQSDILEEEDSEGELAPVRAAKQMYRACLDTEEVERQGVSTVCELLTQHGGWPMAQEHWDEGQFDWQAVLVSMARRLGLFPLVLLYVHFDRTNTSRNVITVDQPSLVLPRSMLVDPATYSSQLRAYRRWIIDATAEIVKDQNQNVPRSKISIDAFDVVEFEVKLAKLTSFDEMRRNVYRMHNPMTVRDLQKWTDSAETQMKLQWKDLLESLFQDINATISQNEKVEVRELDFMFNLMKLISRTPKRVVGEHSLRTVSKQRILN</sequence>
<dbReference type="Proteomes" id="UP001159363">
    <property type="component" value="Chromosome 1"/>
</dbReference>
<feature type="chain" id="PRO_5047245495" description="Peptidase M13 N-terminal domain-containing protein" evidence="3">
    <location>
        <begin position="21"/>
        <end position="402"/>
    </location>
</feature>
<protein>
    <recommendedName>
        <fullName evidence="4">Peptidase M13 N-terminal domain-containing protein</fullName>
    </recommendedName>
</protein>
<organism evidence="5 6">
    <name type="scientific">Dryococelus australis</name>
    <dbReference type="NCBI Taxonomy" id="614101"/>
    <lineage>
        <taxon>Eukaryota</taxon>
        <taxon>Metazoa</taxon>
        <taxon>Ecdysozoa</taxon>
        <taxon>Arthropoda</taxon>
        <taxon>Hexapoda</taxon>
        <taxon>Insecta</taxon>
        <taxon>Pterygota</taxon>
        <taxon>Neoptera</taxon>
        <taxon>Polyneoptera</taxon>
        <taxon>Phasmatodea</taxon>
        <taxon>Verophasmatodea</taxon>
        <taxon>Anareolatae</taxon>
        <taxon>Phasmatidae</taxon>
        <taxon>Eurycanthinae</taxon>
        <taxon>Dryococelus</taxon>
    </lineage>
</organism>
<evidence type="ECO:0000256" key="2">
    <source>
        <dbReference type="ARBA" id="ARBA00007357"/>
    </source>
</evidence>
<evidence type="ECO:0000313" key="6">
    <source>
        <dbReference type="Proteomes" id="UP001159363"/>
    </source>
</evidence>
<feature type="domain" description="Peptidase M13 N-terminal" evidence="4">
    <location>
        <begin position="75"/>
        <end position="387"/>
    </location>
</feature>
<comment type="caution">
    <text evidence="5">The sequence shown here is derived from an EMBL/GenBank/DDBJ whole genome shotgun (WGS) entry which is preliminary data.</text>
</comment>
<evidence type="ECO:0000256" key="3">
    <source>
        <dbReference type="SAM" id="SignalP"/>
    </source>
</evidence>
<accession>A0ABQ9IDM8</accession>
<comment type="subcellular location">
    <subcellularLocation>
        <location evidence="1">Cell membrane</location>
        <topology evidence="1">Single-pass type II membrane protein</topology>
    </subcellularLocation>
</comment>
<dbReference type="SUPFAM" id="SSF55486">
    <property type="entry name" value="Metalloproteases ('zincins'), catalytic domain"/>
    <property type="match status" value="1"/>
</dbReference>
<keyword evidence="3" id="KW-0732">Signal</keyword>
<evidence type="ECO:0000313" key="5">
    <source>
        <dbReference type="EMBL" id="KAJ8894784.1"/>
    </source>
</evidence>
<dbReference type="InterPro" id="IPR042089">
    <property type="entry name" value="Peptidase_M13_dom_2"/>
</dbReference>
<dbReference type="PROSITE" id="PS51885">
    <property type="entry name" value="NEPRILYSIN"/>
    <property type="match status" value="1"/>
</dbReference>
<dbReference type="EMBL" id="JARBHB010000001">
    <property type="protein sequence ID" value="KAJ8894784.1"/>
    <property type="molecule type" value="Genomic_DNA"/>
</dbReference>
<proteinExistence type="inferred from homology"/>
<evidence type="ECO:0000259" key="4">
    <source>
        <dbReference type="Pfam" id="PF05649"/>
    </source>
</evidence>
<comment type="similarity">
    <text evidence="2">Belongs to the peptidase M13 family.</text>
</comment>
<name>A0ABQ9IDM8_9NEOP</name>
<gene>
    <name evidence="5" type="ORF">PR048_000091</name>
</gene>
<dbReference type="PANTHER" id="PTHR11733:SF237">
    <property type="entry name" value="NEPRILYSIN-LIKE 4"/>
    <property type="match status" value="1"/>
</dbReference>
<dbReference type="Gene3D" id="1.10.1380.10">
    <property type="entry name" value="Neutral endopeptidase , domain2"/>
    <property type="match status" value="1"/>
</dbReference>
<dbReference type="InterPro" id="IPR000718">
    <property type="entry name" value="Peptidase_M13"/>
</dbReference>
<feature type="signal peptide" evidence="3">
    <location>
        <begin position="1"/>
        <end position="20"/>
    </location>
</feature>
<evidence type="ECO:0000256" key="1">
    <source>
        <dbReference type="ARBA" id="ARBA00004401"/>
    </source>
</evidence>
<keyword evidence="6" id="KW-1185">Reference proteome</keyword>
<dbReference type="PANTHER" id="PTHR11733">
    <property type="entry name" value="ZINC METALLOPROTEASE FAMILY M13 NEPRILYSIN-RELATED"/>
    <property type="match status" value="1"/>
</dbReference>
<dbReference type="InterPro" id="IPR008753">
    <property type="entry name" value="Peptidase_M13_N"/>
</dbReference>
<dbReference type="Pfam" id="PF05649">
    <property type="entry name" value="Peptidase_M13_N"/>
    <property type="match status" value="1"/>
</dbReference>
<reference evidence="5 6" key="1">
    <citation type="submission" date="2023-02" db="EMBL/GenBank/DDBJ databases">
        <title>LHISI_Scaffold_Assembly.</title>
        <authorList>
            <person name="Stuart O.P."/>
            <person name="Cleave R."/>
            <person name="Magrath M.J.L."/>
            <person name="Mikheyev A.S."/>
        </authorList>
    </citation>
    <scope>NUCLEOTIDE SEQUENCE [LARGE SCALE GENOMIC DNA]</scope>
    <source>
        <strain evidence="5">Daus_M_001</strain>
        <tissue evidence="5">Leg muscle</tissue>
    </source>
</reference>